<dbReference type="eggNOG" id="ENOG502RZXZ">
    <property type="taxonomic scope" value="Eukaryota"/>
</dbReference>
<feature type="transmembrane region" description="Helical" evidence="2">
    <location>
        <begin position="357"/>
        <end position="376"/>
    </location>
</feature>
<dbReference type="InterPro" id="IPR010640">
    <property type="entry name" value="Low_temperature_requirement_A"/>
</dbReference>
<feature type="compositionally biased region" description="Basic residues" evidence="1">
    <location>
        <begin position="20"/>
        <end position="34"/>
    </location>
</feature>
<protein>
    <recommendedName>
        <fullName evidence="5">Low temperature requirement A protein(LtrA)</fullName>
    </recommendedName>
</protein>
<evidence type="ECO:0000313" key="4">
    <source>
        <dbReference type="Proteomes" id="UP000094526"/>
    </source>
</evidence>
<feature type="transmembrane region" description="Helical" evidence="2">
    <location>
        <begin position="275"/>
        <end position="295"/>
    </location>
</feature>
<feature type="transmembrane region" description="Helical" evidence="2">
    <location>
        <begin position="242"/>
        <end position="263"/>
    </location>
</feature>
<dbReference type="STRING" id="86049.A0A1C1CAS2"/>
<dbReference type="AlphaFoldDB" id="A0A1C1CAS2"/>
<accession>A0A1C1CAS2</accession>
<feature type="compositionally biased region" description="Basic and acidic residues" evidence="1">
    <location>
        <begin position="725"/>
        <end position="737"/>
    </location>
</feature>
<dbReference type="PANTHER" id="PTHR36840:SF1">
    <property type="entry name" value="BLL5714 PROTEIN"/>
    <property type="match status" value="1"/>
</dbReference>
<keyword evidence="2" id="KW-0472">Membrane</keyword>
<evidence type="ECO:0008006" key="5">
    <source>
        <dbReference type="Google" id="ProtNLM"/>
    </source>
</evidence>
<dbReference type="Pfam" id="PF06772">
    <property type="entry name" value="LtrA"/>
    <property type="match status" value="1"/>
</dbReference>
<feature type="transmembrane region" description="Helical" evidence="2">
    <location>
        <begin position="307"/>
        <end position="324"/>
    </location>
</feature>
<evidence type="ECO:0000256" key="1">
    <source>
        <dbReference type="SAM" id="MobiDB-lite"/>
    </source>
</evidence>
<dbReference type="EMBL" id="LGRB01000019">
    <property type="protein sequence ID" value="OCT45561.1"/>
    <property type="molecule type" value="Genomic_DNA"/>
</dbReference>
<evidence type="ECO:0000313" key="3">
    <source>
        <dbReference type="EMBL" id="OCT45561.1"/>
    </source>
</evidence>
<keyword evidence="2" id="KW-0812">Transmembrane</keyword>
<dbReference type="PANTHER" id="PTHR36840">
    <property type="entry name" value="BLL5714 PROTEIN"/>
    <property type="match status" value="1"/>
</dbReference>
<dbReference type="Proteomes" id="UP000094526">
    <property type="component" value="Unassembled WGS sequence"/>
</dbReference>
<feature type="transmembrane region" description="Helical" evidence="2">
    <location>
        <begin position="548"/>
        <end position="565"/>
    </location>
</feature>
<reference evidence="4" key="1">
    <citation type="submission" date="2015-07" db="EMBL/GenBank/DDBJ databases">
        <authorList>
            <person name="Teixeira M.M."/>
            <person name="Souza R.C."/>
            <person name="Almeida L.G."/>
            <person name="Vicente V.A."/>
            <person name="de Hoog S."/>
            <person name="Bocca A.L."/>
            <person name="de Almeida S.R."/>
            <person name="Vasconcelos A.T."/>
            <person name="Felipe M.S."/>
        </authorList>
    </citation>
    <scope>NUCLEOTIDE SEQUENCE [LARGE SCALE GENOMIC DNA]</scope>
    <source>
        <strain evidence="4">KSF</strain>
    </source>
</reference>
<dbReference type="VEuPathDB" id="FungiDB:G647_03472"/>
<keyword evidence="2" id="KW-1133">Transmembrane helix</keyword>
<name>A0A1C1CAS2_9EURO</name>
<organism evidence="3 4">
    <name type="scientific">Cladophialophora carrionii</name>
    <dbReference type="NCBI Taxonomy" id="86049"/>
    <lineage>
        <taxon>Eukaryota</taxon>
        <taxon>Fungi</taxon>
        <taxon>Dikarya</taxon>
        <taxon>Ascomycota</taxon>
        <taxon>Pezizomycotina</taxon>
        <taxon>Eurotiomycetes</taxon>
        <taxon>Chaetothyriomycetidae</taxon>
        <taxon>Chaetothyriales</taxon>
        <taxon>Herpotrichiellaceae</taxon>
        <taxon>Cladophialophora</taxon>
    </lineage>
</organism>
<dbReference type="VEuPathDB" id="FungiDB:CLCR_01429"/>
<comment type="caution">
    <text evidence="3">The sequence shown here is derived from an EMBL/GenBank/DDBJ whole genome shotgun (WGS) entry which is preliminary data.</text>
</comment>
<feature type="transmembrane region" description="Helical" evidence="2">
    <location>
        <begin position="490"/>
        <end position="510"/>
    </location>
</feature>
<keyword evidence="4" id="KW-1185">Reference proteome</keyword>
<feature type="region of interest" description="Disordered" evidence="1">
    <location>
        <begin position="1"/>
        <end position="34"/>
    </location>
</feature>
<feature type="transmembrane region" description="Helical" evidence="2">
    <location>
        <begin position="331"/>
        <end position="351"/>
    </location>
</feature>
<feature type="transmembrane region" description="Helical" evidence="2">
    <location>
        <begin position="585"/>
        <end position="601"/>
    </location>
</feature>
<feature type="transmembrane region" description="Helical" evidence="2">
    <location>
        <begin position="607"/>
        <end position="626"/>
    </location>
</feature>
<feature type="region of interest" description="Disordered" evidence="1">
    <location>
        <begin position="718"/>
        <end position="737"/>
    </location>
</feature>
<feature type="region of interest" description="Disordered" evidence="1">
    <location>
        <begin position="157"/>
        <end position="180"/>
    </location>
</feature>
<proteinExistence type="predicted"/>
<gene>
    <name evidence="3" type="ORF">CLCR_01429</name>
</gene>
<dbReference type="OrthoDB" id="191995at2759"/>
<evidence type="ECO:0000256" key="2">
    <source>
        <dbReference type="SAM" id="Phobius"/>
    </source>
</evidence>
<sequence>MESVPEPDLEKGGTTSPKTHEHHHLPFHHDHSHHSHRGRRFLEFVHPHTGKTLVVCQSPEQLERRRTELRQEKSDHEFDVILQGSAQHIEAIRDLHAHHEAKRDQLREQHGDLYADIEHVKSELDALAAEIHHVTAHAVSLDASFDRYGYSAHLRTTDDDSEKSSIHSDHPSAQDKHKDRSVEAIQFFRRPTVRQYFHKGLLWRSSRAGEVGSFELFVDLVYVGVIDIVGEKAAEHPDGLSLLQFVIIFCIAWKIWADLTMWINYFEMDDIFQRICVIFYLICLFGFTTNIFYAFDSTYTSCIAFYVTQRLFAATWFAAVALILRQVRGAMMMTAIINVVTAAVWIASIHVAWPGQLAPIVVAIFMDLFGNVLLIGTMKAAAKKRLPDVIARAFEFFPAINIEHRVERNNAFVSLVGRTPLLSACTEIDRDAQVFGYSILTILFQSRASFGINAFFGKGVLGLIQAFMFNWIYFEIDAYHVHVHAIRRHWLSASAWVTAHLPFIMGYVLAASTLSRLVLAHDCPDADAHDLGEHYEENSEAEVSHGLRWFYCGGLGIALISMALISFCHIHKRLENPRLRKRPRLVVRLCVAAIIICLPTAESLNSLHLISITTALVFVVLCLDLYGMSCDVSFSPQVGFRSGRISLPPDFPPSYTLRMLTVKQGDRFFSGGWCEESKKNCTYSAKCKLGRRRRQELEEALRKGQKVSLTDLLKRHSSMSSLESQDSRDEEWHGGHY</sequence>